<dbReference type="GO" id="GO:0016301">
    <property type="term" value="F:kinase activity"/>
    <property type="evidence" value="ECO:0007669"/>
    <property type="project" value="UniProtKB-KW"/>
</dbReference>
<evidence type="ECO:0000259" key="10">
    <source>
        <dbReference type="PROSITE" id="PS50109"/>
    </source>
</evidence>
<keyword evidence="8" id="KW-0902">Two-component regulatory system</keyword>
<dbReference type="Pfam" id="PF01590">
    <property type="entry name" value="GAF"/>
    <property type="match status" value="1"/>
</dbReference>
<dbReference type="InterPro" id="IPR005467">
    <property type="entry name" value="His_kinase_dom"/>
</dbReference>
<sequence>MLREQNSTILNDVEAINKISAVPSLLNVICRTTGMRFAAIARVTDEKWVTCMAQDEIEFGLKPGDELELESTICNEIRQHHNPVIIPHVAKDVNFCGHHTPLRYGFQSYISIPIFRRDGRFFGTLCAIDPEPAKIDTVEVKEMFFLYAQLIAFHLETVEELEEVSASLKEERHVAELRETFIAILGHDLRNPVGTTRMCADILLKLPLSDIAKRQATVIKSTSYRMQELIDNLLDYAKGHLGDGINLDLSDDKSLLENALTQVVDEMSSMYNSNAIEANIQIEEKVTCDANRIAQLFSNLLGNAVKHGAEDQPIHVSATTNEGDFSLCVANSGNRISDEAMMDIFKPFFTQKSERNSSGLGLGLYISSEIAKAHHGTMSVESTDEKTCFSLKMPLRPLPVE</sequence>
<dbReference type="Gene3D" id="1.10.287.130">
    <property type="match status" value="1"/>
</dbReference>
<comment type="caution">
    <text evidence="11">The sequence shown here is derived from an EMBL/GenBank/DDBJ whole genome shotgun (WGS) entry which is preliminary data.</text>
</comment>
<dbReference type="Pfam" id="PF02518">
    <property type="entry name" value="HATPase_c"/>
    <property type="match status" value="1"/>
</dbReference>
<keyword evidence="7" id="KW-0067">ATP-binding</keyword>
<dbReference type="EC" id="2.7.13.3" evidence="2"/>
<accession>A0ABS9EG77</accession>
<dbReference type="CDD" id="cd00082">
    <property type="entry name" value="HisKA"/>
    <property type="match status" value="1"/>
</dbReference>
<proteinExistence type="predicted"/>
<gene>
    <name evidence="11" type="ORF">L1I30_09350</name>
</gene>
<evidence type="ECO:0000256" key="5">
    <source>
        <dbReference type="ARBA" id="ARBA00022741"/>
    </source>
</evidence>
<dbReference type="Gene3D" id="3.30.450.40">
    <property type="match status" value="1"/>
</dbReference>
<dbReference type="InterPro" id="IPR003661">
    <property type="entry name" value="HisK_dim/P_dom"/>
</dbReference>
<keyword evidence="3" id="KW-0597">Phosphoprotein</keyword>
<dbReference type="SMART" id="SM00065">
    <property type="entry name" value="GAF"/>
    <property type="match status" value="1"/>
</dbReference>
<dbReference type="EMBL" id="JAKGTH010000008">
    <property type="protein sequence ID" value="MCF4101871.1"/>
    <property type="molecule type" value="Genomic_DNA"/>
</dbReference>
<dbReference type="PROSITE" id="PS50109">
    <property type="entry name" value="HIS_KIN"/>
    <property type="match status" value="1"/>
</dbReference>
<evidence type="ECO:0000313" key="12">
    <source>
        <dbReference type="Proteomes" id="UP001179363"/>
    </source>
</evidence>
<reference evidence="11" key="1">
    <citation type="submission" date="2022-01" db="EMBL/GenBank/DDBJ databases">
        <title>Gillisia lutea sp. nov., isolated from marine plastic residues from the Malvarosa beach (Valencia, Spain).</title>
        <authorList>
            <person name="Vidal-Verdu A."/>
            <person name="Molina-Menor E."/>
            <person name="Satari L."/>
            <person name="Pascual J."/>
            <person name="Pereto J."/>
            <person name="Porcar M."/>
        </authorList>
    </citation>
    <scope>NUCLEOTIDE SEQUENCE</scope>
    <source>
        <strain evidence="11">M10.2A</strain>
    </source>
</reference>
<keyword evidence="6 11" id="KW-0418">Kinase</keyword>
<dbReference type="Pfam" id="PF00512">
    <property type="entry name" value="HisKA"/>
    <property type="match status" value="1"/>
</dbReference>
<protein>
    <recommendedName>
        <fullName evidence="2">histidine kinase</fullName>
        <ecNumber evidence="2">2.7.13.3</ecNumber>
    </recommendedName>
</protein>
<dbReference type="SUPFAM" id="SSF55874">
    <property type="entry name" value="ATPase domain of HSP90 chaperone/DNA topoisomerase II/histidine kinase"/>
    <property type="match status" value="1"/>
</dbReference>
<dbReference type="PANTHER" id="PTHR42878:SF7">
    <property type="entry name" value="SENSOR HISTIDINE KINASE GLRK"/>
    <property type="match status" value="1"/>
</dbReference>
<evidence type="ECO:0000256" key="2">
    <source>
        <dbReference type="ARBA" id="ARBA00012438"/>
    </source>
</evidence>
<dbReference type="SUPFAM" id="SSF47384">
    <property type="entry name" value="Homodimeric domain of signal transducing histidine kinase"/>
    <property type="match status" value="1"/>
</dbReference>
<feature type="domain" description="Histidine kinase" evidence="10">
    <location>
        <begin position="184"/>
        <end position="397"/>
    </location>
</feature>
<evidence type="ECO:0000313" key="11">
    <source>
        <dbReference type="EMBL" id="MCF4101871.1"/>
    </source>
</evidence>
<dbReference type="Proteomes" id="UP001179363">
    <property type="component" value="Unassembled WGS sequence"/>
</dbReference>
<dbReference type="PRINTS" id="PR00344">
    <property type="entry name" value="BCTRLSENSOR"/>
</dbReference>
<dbReference type="SMART" id="SM00388">
    <property type="entry name" value="HisKA"/>
    <property type="match status" value="1"/>
</dbReference>
<evidence type="ECO:0000256" key="7">
    <source>
        <dbReference type="ARBA" id="ARBA00022840"/>
    </source>
</evidence>
<dbReference type="InterPro" id="IPR004358">
    <property type="entry name" value="Sig_transdc_His_kin-like_C"/>
</dbReference>
<name>A0ABS9EG77_9FLAO</name>
<feature type="coiled-coil region" evidence="9">
    <location>
        <begin position="151"/>
        <end position="178"/>
    </location>
</feature>
<comment type="catalytic activity">
    <reaction evidence="1">
        <text>ATP + protein L-histidine = ADP + protein N-phospho-L-histidine.</text>
        <dbReference type="EC" id="2.7.13.3"/>
    </reaction>
</comment>
<evidence type="ECO:0000256" key="6">
    <source>
        <dbReference type="ARBA" id="ARBA00022777"/>
    </source>
</evidence>
<evidence type="ECO:0000256" key="9">
    <source>
        <dbReference type="SAM" id="Coils"/>
    </source>
</evidence>
<evidence type="ECO:0000256" key="8">
    <source>
        <dbReference type="ARBA" id="ARBA00023012"/>
    </source>
</evidence>
<dbReference type="InterPro" id="IPR050351">
    <property type="entry name" value="BphY/WalK/GraS-like"/>
</dbReference>
<dbReference type="Gene3D" id="3.30.565.10">
    <property type="entry name" value="Histidine kinase-like ATPase, C-terminal domain"/>
    <property type="match status" value="1"/>
</dbReference>
<keyword evidence="4" id="KW-0808">Transferase</keyword>
<organism evidence="11 12">
    <name type="scientific">Gillisia lutea</name>
    <dbReference type="NCBI Taxonomy" id="2909668"/>
    <lineage>
        <taxon>Bacteria</taxon>
        <taxon>Pseudomonadati</taxon>
        <taxon>Bacteroidota</taxon>
        <taxon>Flavobacteriia</taxon>
        <taxon>Flavobacteriales</taxon>
        <taxon>Flavobacteriaceae</taxon>
        <taxon>Gillisia</taxon>
    </lineage>
</organism>
<dbReference type="InterPro" id="IPR036890">
    <property type="entry name" value="HATPase_C_sf"/>
</dbReference>
<evidence type="ECO:0000256" key="4">
    <source>
        <dbReference type="ARBA" id="ARBA00022679"/>
    </source>
</evidence>
<dbReference type="RefSeq" id="WP_236134014.1">
    <property type="nucleotide sequence ID" value="NZ_JAKGTH010000008.1"/>
</dbReference>
<evidence type="ECO:0000256" key="3">
    <source>
        <dbReference type="ARBA" id="ARBA00022553"/>
    </source>
</evidence>
<dbReference type="InterPro" id="IPR036097">
    <property type="entry name" value="HisK_dim/P_sf"/>
</dbReference>
<keyword evidence="5" id="KW-0547">Nucleotide-binding</keyword>
<dbReference type="PANTHER" id="PTHR42878">
    <property type="entry name" value="TWO-COMPONENT HISTIDINE KINASE"/>
    <property type="match status" value="1"/>
</dbReference>
<evidence type="ECO:0000256" key="1">
    <source>
        <dbReference type="ARBA" id="ARBA00000085"/>
    </source>
</evidence>
<dbReference type="InterPro" id="IPR003594">
    <property type="entry name" value="HATPase_dom"/>
</dbReference>
<keyword evidence="12" id="KW-1185">Reference proteome</keyword>
<dbReference type="InterPro" id="IPR003018">
    <property type="entry name" value="GAF"/>
</dbReference>
<keyword evidence="9" id="KW-0175">Coiled coil</keyword>
<dbReference type="InterPro" id="IPR029016">
    <property type="entry name" value="GAF-like_dom_sf"/>
</dbReference>
<dbReference type="SUPFAM" id="SSF55781">
    <property type="entry name" value="GAF domain-like"/>
    <property type="match status" value="1"/>
</dbReference>
<dbReference type="SMART" id="SM00387">
    <property type="entry name" value="HATPase_c"/>
    <property type="match status" value="1"/>
</dbReference>